<protein>
    <submittedName>
        <fullName evidence="2">Tetratricopeptide repeat protein</fullName>
    </submittedName>
</protein>
<keyword evidence="1" id="KW-0732">Signal</keyword>
<dbReference type="InterPro" id="IPR011990">
    <property type="entry name" value="TPR-like_helical_dom_sf"/>
</dbReference>
<dbReference type="Gene3D" id="1.25.40.10">
    <property type="entry name" value="Tetratricopeptide repeat domain"/>
    <property type="match status" value="1"/>
</dbReference>
<dbReference type="Pfam" id="PF14559">
    <property type="entry name" value="TPR_19"/>
    <property type="match status" value="1"/>
</dbReference>
<evidence type="ECO:0000313" key="3">
    <source>
        <dbReference type="Proteomes" id="UP000603640"/>
    </source>
</evidence>
<comment type="caution">
    <text evidence="2">The sequence shown here is derived from an EMBL/GenBank/DDBJ whole genome shotgun (WGS) entry which is preliminary data.</text>
</comment>
<dbReference type="Gene3D" id="3.90.226.10">
    <property type="entry name" value="2-enoyl-CoA Hydratase, Chain A, domain 1"/>
    <property type="match status" value="1"/>
</dbReference>
<dbReference type="Proteomes" id="UP000603640">
    <property type="component" value="Unassembled WGS sequence"/>
</dbReference>
<name>A0A923NBK9_9BACT</name>
<organism evidence="2 3">
    <name type="scientific">Pontibacter cellulosilyticus</name>
    <dbReference type="NCBI Taxonomy" id="1720253"/>
    <lineage>
        <taxon>Bacteria</taxon>
        <taxon>Pseudomonadati</taxon>
        <taxon>Bacteroidota</taxon>
        <taxon>Cytophagia</taxon>
        <taxon>Cytophagales</taxon>
        <taxon>Hymenobacteraceae</taxon>
        <taxon>Pontibacter</taxon>
    </lineage>
</organism>
<dbReference type="EMBL" id="JACRVF010000007">
    <property type="protein sequence ID" value="MBC5994906.1"/>
    <property type="molecule type" value="Genomic_DNA"/>
</dbReference>
<proteinExistence type="predicted"/>
<evidence type="ECO:0000313" key="2">
    <source>
        <dbReference type="EMBL" id="MBC5994906.1"/>
    </source>
</evidence>
<dbReference type="SUPFAM" id="SSF52096">
    <property type="entry name" value="ClpP/crotonase"/>
    <property type="match status" value="1"/>
</dbReference>
<dbReference type="RefSeq" id="WP_187068935.1">
    <property type="nucleotide sequence ID" value="NZ_JACRVF010000007.1"/>
</dbReference>
<sequence>MRLTSTALFRKNALLVFFLLQLTFVANAQPRVLTAEQWQQDLQHLASELPKKHREPFHKITRVAFDSAVAELSQQIPMLEDHKIIVGFARLIAMLGDGHTRLTLPQDLAVAHSRAHTTTPPPSDSALFFHQLPVRFEWFDDGLYIKEAAPKYKDLISAKVIEVGTVPAEDALEKIRPATHYDNEIGFKFQASKYLEVPEILHTFNLAKTRTQVQLKIKDTKGKLRTVELDALPMFKAVQFVGAPAALKIPVALSESRLKDKFWMTYLPNHRALYVQLNEVYDKEDELLVDFTKRIEQAVAENKVERLVLDLRHNPGGNNFLSRPLVLALVRLNELNQFGKLYTLIGRETFSAAQMLANNLEYFTNTLFVGEPSGASPSGYGDSKKFQLPNSKLTVRASSIYWRDWNGNENRPWTTPDIPVAYTASTYFKGQDPVLDAALTFNGNMADIVKAVFDKSGFNSATWTYIRYKNDSRYNAQVLETTEKEFGKHLLEQKKFNEAAGWYSYVSSLHPKEVWPLLGLAKAQLLNNKPIDARNTVEKALALNPDHKEVKELQREINSKQ</sequence>
<keyword evidence="3" id="KW-1185">Reference proteome</keyword>
<dbReference type="InterPro" id="IPR029045">
    <property type="entry name" value="ClpP/crotonase-like_dom_sf"/>
</dbReference>
<evidence type="ECO:0000256" key="1">
    <source>
        <dbReference type="SAM" id="SignalP"/>
    </source>
</evidence>
<dbReference type="AlphaFoldDB" id="A0A923NBK9"/>
<feature type="chain" id="PRO_5037863177" evidence="1">
    <location>
        <begin position="29"/>
        <end position="561"/>
    </location>
</feature>
<dbReference type="SUPFAM" id="SSF48452">
    <property type="entry name" value="TPR-like"/>
    <property type="match status" value="1"/>
</dbReference>
<accession>A0A923NBK9</accession>
<feature type="signal peptide" evidence="1">
    <location>
        <begin position="1"/>
        <end position="28"/>
    </location>
</feature>
<gene>
    <name evidence="2" type="ORF">H8S84_18825</name>
</gene>
<reference evidence="2" key="1">
    <citation type="submission" date="2020-08" db="EMBL/GenBank/DDBJ databases">
        <title>Pontibacter sp. SD6 16S ribosomal RNA gene Genome sequencing and assembly.</title>
        <authorList>
            <person name="Kang M."/>
        </authorList>
    </citation>
    <scope>NUCLEOTIDE SEQUENCE</scope>
    <source>
        <strain evidence="2">SD6</strain>
    </source>
</reference>